<keyword evidence="1" id="KW-1133">Transmembrane helix</keyword>
<feature type="transmembrane region" description="Helical" evidence="1">
    <location>
        <begin position="338"/>
        <end position="357"/>
    </location>
</feature>
<reference evidence="3" key="1">
    <citation type="submission" date="2020-01" db="EMBL/GenBank/DDBJ databases">
        <authorList>
            <consortium name="DOE Joint Genome Institute"/>
            <person name="Haridas S."/>
            <person name="Albert R."/>
            <person name="Binder M."/>
            <person name="Bloem J."/>
            <person name="Labutti K."/>
            <person name="Salamov A."/>
            <person name="Andreopoulos B."/>
            <person name="Baker S.E."/>
            <person name="Barry K."/>
            <person name="Bills G."/>
            <person name="Bluhm B.H."/>
            <person name="Cannon C."/>
            <person name="Castanera R."/>
            <person name="Culley D.E."/>
            <person name="Daum C."/>
            <person name="Ezra D."/>
            <person name="Gonzalez J.B."/>
            <person name="Henrissat B."/>
            <person name="Kuo A."/>
            <person name="Liang C."/>
            <person name="Lipzen A."/>
            <person name="Lutzoni F."/>
            <person name="Magnuson J."/>
            <person name="Mondo S."/>
            <person name="Nolan M."/>
            <person name="Ohm R."/>
            <person name="Pangilinan J."/>
            <person name="Park H.-J."/>
            <person name="Ramirez L."/>
            <person name="Alfaro M."/>
            <person name="Sun H."/>
            <person name="Tritt A."/>
            <person name="Yoshinaga Y."/>
            <person name="Zwiers L.-H."/>
            <person name="Turgeon B.G."/>
            <person name="Goodwin S.B."/>
            <person name="Spatafora J.W."/>
            <person name="Crous P.W."/>
            <person name="Grigoriev I.V."/>
        </authorList>
    </citation>
    <scope>NUCLEOTIDE SEQUENCE</scope>
    <source>
        <strain evidence="3">CBS 342.82</strain>
    </source>
</reference>
<reference evidence="3" key="3">
    <citation type="submission" date="2025-08" db="UniProtKB">
        <authorList>
            <consortium name="RefSeq"/>
        </authorList>
    </citation>
    <scope>IDENTIFICATION</scope>
    <source>
        <strain evidence="3">CBS 342.82</strain>
    </source>
</reference>
<dbReference type="GeneID" id="54363788"/>
<organism evidence="3">
    <name type="scientific">Dissoconium aciculare CBS 342.82</name>
    <dbReference type="NCBI Taxonomy" id="1314786"/>
    <lineage>
        <taxon>Eukaryota</taxon>
        <taxon>Fungi</taxon>
        <taxon>Dikarya</taxon>
        <taxon>Ascomycota</taxon>
        <taxon>Pezizomycotina</taxon>
        <taxon>Dothideomycetes</taxon>
        <taxon>Dothideomycetidae</taxon>
        <taxon>Mycosphaerellales</taxon>
        <taxon>Dissoconiaceae</taxon>
        <taxon>Dissoconium</taxon>
    </lineage>
</organism>
<dbReference type="RefSeq" id="XP_033455403.1">
    <property type="nucleotide sequence ID" value="XM_033605988.1"/>
</dbReference>
<dbReference type="AlphaFoldDB" id="A0A6J3LUS4"/>
<keyword evidence="2" id="KW-1185">Reference proteome</keyword>
<feature type="transmembrane region" description="Helical" evidence="1">
    <location>
        <begin position="240"/>
        <end position="264"/>
    </location>
</feature>
<feature type="transmembrane region" description="Helical" evidence="1">
    <location>
        <begin position="28"/>
        <end position="54"/>
    </location>
</feature>
<evidence type="ECO:0000256" key="1">
    <source>
        <dbReference type="SAM" id="Phobius"/>
    </source>
</evidence>
<reference evidence="3" key="2">
    <citation type="submission" date="2020-04" db="EMBL/GenBank/DDBJ databases">
        <authorList>
            <consortium name="NCBI Genome Project"/>
        </authorList>
    </citation>
    <scope>NUCLEOTIDE SEQUENCE</scope>
    <source>
        <strain evidence="3">CBS 342.82</strain>
    </source>
</reference>
<feature type="transmembrane region" description="Helical" evidence="1">
    <location>
        <begin position="159"/>
        <end position="182"/>
    </location>
</feature>
<dbReference type="PANTHER" id="PTHR37577">
    <property type="entry name" value="INTEGRAL MEMBRANE PROTEIN"/>
    <property type="match status" value="1"/>
</dbReference>
<evidence type="ECO:0000313" key="2">
    <source>
        <dbReference type="Proteomes" id="UP000504637"/>
    </source>
</evidence>
<feature type="transmembrane region" description="Helical" evidence="1">
    <location>
        <begin position="285"/>
        <end position="308"/>
    </location>
</feature>
<dbReference type="PANTHER" id="PTHR37577:SF1">
    <property type="entry name" value="INTEGRAL MEMBRANE PROTEIN"/>
    <property type="match status" value="1"/>
</dbReference>
<keyword evidence="1" id="KW-0812">Transmembrane</keyword>
<feature type="transmembrane region" description="Helical" evidence="1">
    <location>
        <begin position="94"/>
        <end position="116"/>
    </location>
</feature>
<sequence>MSITTASCVAKGLDCGELKTFFEPDADVAGLGVIIAFAAVTFSACVLSALYWLLQVYFEIVPRSSDRPGRRQRRDAYQAAFAERLSWFEIIENVIISFSDQQLFVGVAWGIALQFLGGCETTAYHYNIITHMLIMTCATHLVAIAVVRKYWKSPAAAVPRVLVSLAVYVLTGMCFINQQAAFPSSFDRNDPPDNRFIQYAVCYQTGNTTVENLITNSAANPNAVIFESVSGSTVIANWNLYVILLVCYAIALLRLVVFGLASCIRSRPNPPRRSPQTSLKILRSFDAFLQLFMLAVGFVVSAFAYRYIVDLREYLSKFDRESDTEPNDEAGFDGYGQLIPLMLMLLTTFQIIGDLSVKFYEWKSRPEEKVQAVKTELGGHHSGR</sequence>
<accession>A0A6J3LUS4</accession>
<dbReference type="Proteomes" id="UP000504637">
    <property type="component" value="Unplaced"/>
</dbReference>
<dbReference type="OrthoDB" id="3944395at2759"/>
<name>A0A6J3LUS4_9PEZI</name>
<gene>
    <name evidence="3" type="ORF">K489DRAFT_384977</name>
</gene>
<keyword evidence="1" id="KW-0472">Membrane</keyword>
<proteinExistence type="predicted"/>
<feature type="transmembrane region" description="Helical" evidence="1">
    <location>
        <begin position="128"/>
        <end position="147"/>
    </location>
</feature>
<protein>
    <submittedName>
        <fullName evidence="3">Uncharacterized protein</fullName>
    </submittedName>
</protein>
<evidence type="ECO:0000313" key="3">
    <source>
        <dbReference type="RefSeq" id="XP_033455403.1"/>
    </source>
</evidence>
<dbReference type="InterPro" id="IPR053018">
    <property type="entry name" value="Elsinochrome_Biosynth-Asso"/>
</dbReference>